<dbReference type="Proteomes" id="UP000196342">
    <property type="component" value="Unassembled WGS sequence"/>
</dbReference>
<dbReference type="EMBL" id="NHOO01000002">
    <property type="protein sequence ID" value="OVE50205.1"/>
    <property type="molecule type" value="Genomic_DNA"/>
</dbReference>
<evidence type="ECO:0000256" key="4">
    <source>
        <dbReference type="ARBA" id="ARBA00023136"/>
    </source>
</evidence>
<dbReference type="PANTHER" id="PTHR37422:SF21">
    <property type="entry name" value="EXOQ-LIKE PROTEIN"/>
    <property type="match status" value="1"/>
</dbReference>
<comment type="subcellular location">
    <subcellularLocation>
        <location evidence="1">Membrane</location>
        <topology evidence="1">Multi-pass membrane protein</topology>
    </subcellularLocation>
</comment>
<feature type="domain" description="Virulence factor membrane-bound polymerase C-terminal" evidence="7">
    <location>
        <begin position="406"/>
        <end position="581"/>
    </location>
</feature>
<feature type="domain" description="Protein glycosylation ligase" evidence="8">
    <location>
        <begin position="184"/>
        <end position="209"/>
    </location>
</feature>
<keyword evidence="3 5" id="KW-1133">Transmembrane helix</keyword>
<evidence type="ECO:0000259" key="7">
    <source>
        <dbReference type="Pfam" id="PF11846"/>
    </source>
</evidence>
<gene>
    <name evidence="9" type="ORF">CBW21_02845</name>
</gene>
<comment type="caution">
    <text evidence="9">The sequence shown here is derived from an EMBL/GenBank/DDBJ whole genome shotgun (WGS) entry which is preliminary data.</text>
</comment>
<feature type="transmembrane region" description="Helical" evidence="5">
    <location>
        <begin position="27"/>
        <end position="45"/>
    </location>
</feature>
<evidence type="ECO:0008006" key="11">
    <source>
        <dbReference type="Google" id="ProtNLM"/>
    </source>
</evidence>
<dbReference type="PANTHER" id="PTHR37422">
    <property type="entry name" value="TEICHURONIC ACID BIOSYNTHESIS PROTEIN TUAE"/>
    <property type="match status" value="1"/>
</dbReference>
<dbReference type="Pfam" id="PF15864">
    <property type="entry name" value="PglL_A"/>
    <property type="match status" value="1"/>
</dbReference>
<keyword evidence="4 5" id="KW-0472">Membrane</keyword>
<feature type="domain" description="O-antigen ligase-related" evidence="6">
    <location>
        <begin position="222"/>
        <end position="383"/>
    </location>
</feature>
<feature type="transmembrane region" description="Helical" evidence="5">
    <location>
        <begin position="141"/>
        <end position="164"/>
    </location>
</feature>
<evidence type="ECO:0000259" key="8">
    <source>
        <dbReference type="Pfam" id="PF15864"/>
    </source>
</evidence>
<evidence type="ECO:0000256" key="1">
    <source>
        <dbReference type="ARBA" id="ARBA00004141"/>
    </source>
</evidence>
<dbReference type="InterPro" id="IPR007016">
    <property type="entry name" value="O-antigen_ligase-rel_domated"/>
</dbReference>
<feature type="transmembrane region" description="Helical" evidence="5">
    <location>
        <begin position="238"/>
        <end position="253"/>
    </location>
</feature>
<dbReference type="GO" id="GO:0016020">
    <property type="term" value="C:membrane"/>
    <property type="evidence" value="ECO:0007669"/>
    <property type="project" value="UniProtKB-SubCell"/>
</dbReference>
<keyword evidence="10" id="KW-1185">Reference proteome</keyword>
<feature type="transmembrane region" description="Helical" evidence="5">
    <location>
        <begin position="57"/>
        <end position="75"/>
    </location>
</feature>
<feature type="transmembrane region" description="Helical" evidence="5">
    <location>
        <begin position="454"/>
        <end position="476"/>
    </location>
</feature>
<protein>
    <recommendedName>
        <fullName evidence="11">Lipid A core - O-antigen ligase and related enzymes</fullName>
    </recommendedName>
</protein>
<feature type="transmembrane region" description="Helical" evidence="5">
    <location>
        <begin position="265"/>
        <end position="282"/>
    </location>
</feature>
<proteinExistence type="predicted"/>
<evidence type="ECO:0000259" key="6">
    <source>
        <dbReference type="Pfam" id="PF04932"/>
    </source>
</evidence>
<feature type="transmembrane region" description="Helical" evidence="5">
    <location>
        <begin position="82"/>
        <end position="105"/>
    </location>
</feature>
<evidence type="ECO:0000313" key="10">
    <source>
        <dbReference type="Proteomes" id="UP000196342"/>
    </source>
</evidence>
<keyword evidence="2 5" id="KW-0812">Transmembrane</keyword>
<organism evidence="9 10">
    <name type="scientific">Chromobacterium violaceum</name>
    <dbReference type="NCBI Taxonomy" id="536"/>
    <lineage>
        <taxon>Bacteria</taxon>
        <taxon>Pseudomonadati</taxon>
        <taxon>Pseudomonadota</taxon>
        <taxon>Betaproteobacteria</taxon>
        <taxon>Neisseriales</taxon>
        <taxon>Chromobacteriaceae</taxon>
        <taxon>Chromobacterium</taxon>
    </lineage>
</organism>
<feature type="transmembrane region" description="Helical" evidence="5">
    <location>
        <begin position="111"/>
        <end position="129"/>
    </location>
</feature>
<sequence>MIGRDQYNHVGTTCVYRGEREPMVRHWAAEGGLLLFFTACFILPFLNFVRYMPLQDWWSDAPVVLAIGLAALFTLKRGGEGFALPAASLVLLLLTMLLAASNGLLLDNAKGSSQAVGSLLAMLLLSLWLDNRIDLPLQRICLLLAGAVLLGNGLQIVLGLIQALDLARWCRGWVLFDYNEPTTVMGNLAQRNQYAQYLSWGLPAACYLHAQDRLRTGLCVALVAMLAVMITWSGARLPLAYGLGICLVSWFWLRRAGADSVLRRMATALALSVLLLALVQLFNRELVWLLNWIGLPVHTFSGSERILDAGFGARRRIEWTKAWQVFVEHPWLGVGLGRYAAQSVWLEVFAGLPKAPENWLFTQCHNLVFQLLAETGGLGAAIAVGGLLACLLPFFGKGRQSAENLLLLLLAMMMLTHSMFEFPLWYLPFLAMLTTVCTLGPAPRWRLRTPIGLLRWSCIAGGMLMVAHVVSGAMIFQRFVQYSAPSRSAEENVRRVDYIGKVGVDPLWAKSADLVLGNYLMPDRKHLDLTLPFYEKLARDQPYVAVLLRLSLCRALAGREQGARDALAQAIANYPDEAPKLVFTLQAWQEPEISPLKAMALRAAQAYQEHGANTDAGRMAAVMTVAAPVTRSTLF</sequence>
<dbReference type="InterPro" id="IPR021797">
    <property type="entry name" value="Wzy_C_2"/>
</dbReference>
<dbReference type="InterPro" id="IPR051533">
    <property type="entry name" value="WaaL-like"/>
</dbReference>
<dbReference type="Pfam" id="PF04932">
    <property type="entry name" value="Wzy_C"/>
    <property type="match status" value="1"/>
</dbReference>
<evidence type="ECO:0000256" key="5">
    <source>
        <dbReference type="SAM" id="Phobius"/>
    </source>
</evidence>
<accession>A0A202BFQ2</accession>
<name>A0A202BFQ2_CHRVL</name>
<reference evidence="9 10" key="1">
    <citation type="submission" date="2017-05" db="EMBL/GenBank/DDBJ databases">
        <title>Chromobacterium violaceum GHPS1 isolated from Hydrocarbon polluted soil in French Guiana display an awesome secondary metabolite arsenal and a battery of drug and heavy-metal-resistance and detoxification of xenobiotics proteins.</title>
        <authorList>
            <person name="Belbahri L."/>
        </authorList>
    </citation>
    <scope>NUCLEOTIDE SEQUENCE [LARGE SCALE GENOMIC DNA]</scope>
    <source>
        <strain evidence="9 10">GHPS1</strain>
    </source>
</reference>
<dbReference type="AlphaFoldDB" id="A0A202BFQ2"/>
<dbReference type="Pfam" id="PF11846">
    <property type="entry name" value="Wzy_C_2"/>
    <property type="match status" value="1"/>
</dbReference>
<feature type="transmembrane region" description="Helical" evidence="5">
    <location>
        <begin position="402"/>
        <end position="419"/>
    </location>
</feature>
<evidence type="ECO:0000256" key="2">
    <source>
        <dbReference type="ARBA" id="ARBA00022692"/>
    </source>
</evidence>
<evidence type="ECO:0000256" key="3">
    <source>
        <dbReference type="ARBA" id="ARBA00022989"/>
    </source>
</evidence>
<feature type="transmembrane region" description="Helical" evidence="5">
    <location>
        <begin position="376"/>
        <end position="395"/>
    </location>
</feature>
<dbReference type="InterPro" id="IPR031726">
    <property type="entry name" value="PglL_A"/>
</dbReference>
<evidence type="ECO:0000313" key="9">
    <source>
        <dbReference type="EMBL" id="OVE50205.1"/>
    </source>
</evidence>